<organism evidence="2 3">
    <name type="scientific">Arthrobacter glacialis</name>
    <dbReference type="NCBI Taxonomy" id="1664"/>
    <lineage>
        <taxon>Bacteria</taxon>
        <taxon>Bacillati</taxon>
        <taxon>Actinomycetota</taxon>
        <taxon>Actinomycetes</taxon>
        <taxon>Micrococcales</taxon>
        <taxon>Micrococcaceae</taxon>
        <taxon>Arthrobacter</taxon>
    </lineage>
</organism>
<evidence type="ECO:0000313" key="2">
    <source>
        <dbReference type="EMBL" id="POH71649.1"/>
    </source>
</evidence>
<dbReference type="EMBL" id="PPXC01000026">
    <property type="protein sequence ID" value="POH71649.1"/>
    <property type="molecule type" value="Genomic_DNA"/>
</dbReference>
<protein>
    <submittedName>
        <fullName evidence="2">Uncharacterized protein</fullName>
    </submittedName>
</protein>
<evidence type="ECO:0000256" key="1">
    <source>
        <dbReference type="SAM" id="SignalP"/>
    </source>
</evidence>
<sequence>MNYLRTKAAVAALLGFALVGCQPAVGSLNTGSSATVPSPSSSELTAIVQAAVEDRNGTVLDIPPSLLLADEQTTETYQDKRDRDLSVVARSKAGFKATGFIYTGFSTRVTVESIEVVGSKANVRFNEVTEQYQTSTADGRSSVPTSYALPLAATFLASADGWQIDSLVPSEHGGVLPMSVVED</sequence>
<dbReference type="PROSITE" id="PS51257">
    <property type="entry name" value="PROKAR_LIPOPROTEIN"/>
    <property type="match status" value="1"/>
</dbReference>
<reference evidence="2 3" key="1">
    <citation type="submission" date="2018-01" db="EMBL/GenBank/DDBJ databases">
        <title>Arthrobacter sp. nov., from glaciers in China.</title>
        <authorList>
            <person name="Liu Q."/>
            <person name="Xin Y.-H."/>
        </authorList>
    </citation>
    <scope>NUCLEOTIDE SEQUENCE [LARGE SCALE GENOMIC DNA]</scope>
    <source>
        <strain evidence="2 3">HLT2-12-2</strain>
    </source>
</reference>
<dbReference type="RefSeq" id="WP_103467579.1">
    <property type="nucleotide sequence ID" value="NZ_PPXC01000026.1"/>
</dbReference>
<accession>A0A2S3ZRB4</accession>
<name>A0A2S3ZRB4_ARTGL</name>
<comment type="caution">
    <text evidence="2">The sequence shown here is derived from an EMBL/GenBank/DDBJ whole genome shotgun (WGS) entry which is preliminary data.</text>
</comment>
<proteinExistence type="predicted"/>
<keyword evidence="3" id="KW-1185">Reference proteome</keyword>
<evidence type="ECO:0000313" key="3">
    <source>
        <dbReference type="Proteomes" id="UP000237061"/>
    </source>
</evidence>
<dbReference type="Proteomes" id="UP000237061">
    <property type="component" value="Unassembled WGS sequence"/>
</dbReference>
<feature type="chain" id="PRO_5015546305" evidence="1">
    <location>
        <begin position="27"/>
        <end position="183"/>
    </location>
</feature>
<dbReference type="AlphaFoldDB" id="A0A2S3ZRB4"/>
<feature type="signal peptide" evidence="1">
    <location>
        <begin position="1"/>
        <end position="26"/>
    </location>
</feature>
<keyword evidence="1" id="KW-0732">Signal</keyword>
<gene>
    <name evidence="2" type="ORF">CVS27_19870</name>
</gene>